<reference evidence="1" key="1">
    <citation type="submission" date="2021-06" db="EMBL/GenBank/DDBJ databases">
        <authorList>
            <person name="Kallberg Y."/>
            <person name="Tangrot J."/>
            <person name="Rosling A."/>
        </authorList>
    </citation>
    <scope>NUCLEOTIDE SEQUENCE</scope>
    <source>
        <strain evidence="1">AU212A</strain>
    </source>
</reference>
<evidence type="ECO:0000313" key="1">
    <source>
        <dbReference type="EMBL" id="CAG8520468.1"/>
    </source>
</evidence>
<sequence length="67" mass="7827">MWIAHHARKTYLNIHVKTNLEELDENGALLIVDYKMKILLQSISQAIKRYVKLGYNIESDENIQDAI</sequence>
<evidence type="ECO:0000313" key="2">
    <source>
        <dbReference type="Proteomes" id="UP000789860"/>
    </source>
</evidence>
<protein>
    <submittedName>
        <fullName evidence="1">3003_t:CDS:1</fullName>
    </submittedName>
</protein>
<organism evidence="1 2">
    <name type="scientific">Scutellospora calospora</name>
    <dbReference type="NCBI Taxonomy" id="85575"/>
    <lineage>
        <taxon>Eukaryota</taxon>
        <taxon>Fungi</taxon>
        <taxon>Fungi incertae sedis</taxon>
        <taxon>Mucoromycota</taxon>
        <taxon>Glomeromycotina</taxon>
        <taxon>Glomeromycetes</taxon>
        <taxon>Diversisporales</taxon>
        <taxon>Gigasporaceae</taxon>
        <taxon>Scutellospora</taxon>
    </lineage>
</organism>
<accession>A0ACA9LE12</accession>
<name>A0ACA9LE12_9GLOM</name>
<comment type="caution">
    <text evidence="1">The sequence shown here is derived from an EMBL/GenBank/DDBJ whole genome shotgun (WGS) entry which is preliminary data.</text>
</comment>
<keyword evidence="2" id="KW-1185">Reference proteome</keyword>
<gene>
    <name evidence="1" type="ORF">SCALOS_LOCUS4046</name>
</gene>
<proteinExistence type="predicted"/>
<dbReference type="Proteomes" id="UP000789860">
    <property type="component" value="Unassembled WGS sequence"/>
</dbReference>
<dbReference type="EMBL" id="CAJVPM010005093">
    <property type="protein sequence ID" value="CAG8520468.1"/>
    <property type="molecule type" value="Genomic_DNA"/>
</dbReference>